<reference evidence="1" key="1">
    <citation type="submission" date="2018-02" db="EMBL/GenBank/DDBJ databases">
        <authorList>
            <person name="Cohen D.B."/>
            <person name="Kent A.D."/>
        </authorList>
    </citation>
    <scope>NUCLEOTIDE SEQUENCE</scope>
</reference>
<evidence type="ECO:0000313" key="1">
    <source>
        <dbReference type="EMBL" id="SPD27874.1"/>
    </source>
</evidence>
<gene>
    <name evidence="1" type="ORF">FSB_LOCUS55756</name>
</gene>
<protein>
    <submittedName>
        <fullName evidence="1">Uncharacterized protein</fullName>
    </submittedName>
</protein>
<accession>A0A2N9IUA8</accession>
<proteinExistence type="predicted"/>
<dbReference type="AlphaFoldDB" id="A0A2N9IUA8"/>
<dbReference type="EMBL" id="OIVN01006211">
    <property type="protein sequence ID" value="SPD27874.1"/>
    <property type="molecule type" value="Genomic_DNA"/>
</dbReference>
<organism evidence="1">
    <name type="scientific">Fagus sylvatica</name>
    <name type="common">Beechnut</name>
    <dbReference type="NCBI Taxonomy" id="28930"/>
    <lineage>
        <taxon>Eukaryota</taxon>
        <taxon>Viridiplantae</taxon>
        <taxon>Streptophyta</taxon>
        <taxon>Embryophyta</taxon>
        <taxon>Tracheophyta</taxon>
        <taxon>Spermatophyta</taxon>
        <taxon>Magnoliopsida</taxon>
        <taxon>eudicotyledons</taxon>
        <taxon>Gunneridae</taxon>
        <taxon>Pentapetalae</taxon>
        <taxon>rosids</taxon>
        <taxon>fabids</taxon>
        <taxon>Fagales</taxon>
        <taxon>Fagaceae</taxon>
        <taxon>Fagus</taxon>
    </lineage>
</organism>
<sequence>MMSTRGPKDGSSGAWVSDLCSGARGAHGPGFGDKVLAELGINYETVDEFDAKLKENGVGMPDYFVCTLLTIIHAILPPKPKLEKESKKESIVTPCRA</sequence>
<name>A0A2N9IUA8_FAGSY</name>